<reference evidence="1 2" key="1">
    <citation type="submission" date="2016-10" db="EMBL/GenBank/DDBJ databases">
        <authorList>
            <person name="de Groot N.N."/>
        </authorList>
    </citation>
    <scope>NUCLEOTIDE SEQUENCE [LARGE SCALE GENOMIC DNA]</scope>
    <source>
        <strain evidence="1 2">DSM 21039</strain>
    </source>
</reference>
<evidence type="ECO:0000313" key="1">
    <source>
        <dbReference type="EMBL" id="SEL72677.1"/>
    </source>
</evidence>
<keyword evidence="2" id="KW-1185">Reference proteome</keyword>
<name>A0A1H7SMK4_9BACT</name>
<dbReference type="AlphaFoldDB" id="A0A1H7SMK4"/>
<protein>
    <submittedName>
        <fullName evidence="1">Uncharacterized protein</fullName>
    </submittedName>
</protein>
<sequence length="85" mass="9450">MLVQENAASLKIIKKRNGAIEHHSSFLQLSVLRYNSPTIINYSFLIIIKQLVHRNNCFAGGVSGAALRNGCGHFLQGDGMPHRYL</sequence>
<dbReference type="EMBL" id="FOBB01000002">
    <property type="protein sequence ID" value="SEL72677.1"/>
    <property type="molecule type" value="Genomic_DNA"/>
</dbReference>
<proteinExistence type="predicted"/>
<accession>A0A1H7SMK4</accession>
<organism evidence="1 2">
    <name type="scientific">Chitinophaga rupis</name>
    <dbReference type="NCBI Taxonomy" id="573321"/>
    <lineage>
        <taxon>Bacteria</taxon>
        <taxon>Pseudomonadati</taxon>
        <taxon>Bacteroidota</taxon>
        <taxon>Chitinophagia</taxon>
        <taxon>Chitinophagales</taxon>
        <taxon>Chitinophagaceae</taxon>
        <taxon>Chitinophaga</taxon>
    </lineage>
</organism>
<evidence type="ECO:0000313" key="2">
    <source>
        <dbReference type="Proteomes" id="UP000198984"/>
    </source>
</evidence>
<gene>
    <name evidence="1" type="ORF">SAMN04488505_102956</name>
</gene>
<dbReference type="Proteomes" id="UP000198984">
    <property type="component" value="Unassembled WGS sequence"/>
</dbReference>